<protein>
    <recommendedName>
        <fullName evidence="15">Ribonuclease 3</fullName>
        <ecNumber evidence="15">3.1.26.3</ecNumber>
    </recommendedName>
    <alternativeName>
        <fullName evidence="15">Ribonuclease III</fullName>
        <shortName evidence="15">RNase III</shortName>
    </alternativeName>
</protein>
<dbReference type="Gene3D" id="3.30.160.20">
    <property type="match status" value="1"/>
</dbReference>
<evidence type="ECO:0000256" key="3">
    <source>
        <dbReference type="ARBA" id="ARBA00010183"/>
    </source>
</evidence>
<comment type="caution">
    <text evidence="18">The sequence shown here is derived from an EMBL/GenBank/DDBJ whole genome shotgun (WGS) entry which is preliminary data.</text>
</comment>
<organism evidence="18 19">
    <name type="scientific">Candidatus Lambdaproteobacteria bacterium RIFOXYD2_FULL_56_26</name>
    <dbReference type="NCBI Taxonomy" id="1817773"/>
    <lineage>
        <taxon>Bacteria</taxon>
        <taxon>Pseudomonadati</taxon>
        <taxon>Pseudomonadota</taxon>
        <taxon>Candidatus Lambdaproteobacteria</taxon>
    </lineage>
</organism>
<evidence type="ECO:0000259" key="17">
    <source>
        <dbReference type="PROSITE" id="PS50142"/>
    </source>
</evidence>
<gene>
    <name evidence="15" type="primary">rnc</name>
    <name evidence="18" type="ORF">A2557_09470</name>
</gene>
<keyword evidence="15" id="KW-0699">rRNA-binding</keyword>
<dbReference type="GO" id="GO:0003725">
    <property type="term" value="F:double-stranded RNA binding"/>
    <property type="evidence" value="ECO:0007669"/>
    <property type="project" value="TreeGrafter"/>
</dbReference>
<evidence type="ECO:0000256" key="2">
    <source>
        <dbReference type="ARBA" id="ARBA00004496"/>
    </source>
</evidence>
<dbReference type="SUPFAM" id="SSF69065">
    <property type="entry name" value="RNase III domain-like"/>
    <property type="match status" value="1"/>
</dbReference>
<keyword evidence="7 15" id="KW-0507">mRNA processing</keyword>
<evidence type="ECO:0000313" key="18">
    <source>
        <dbReference type="EMBL" id="OGH00413.1"/>
    </source>
</evidence>
<dbReference type="GO" id="GO:0006364">
    <property type="term" value="P:rRNA processing"/>
    <property type="evidence" value="ECO:0007669"/>
    <property type="project" value="UniProtKB-UniRule"/>
</dbReference>
<evidence type="ECO:0000256" key="9">
    <source>
        <dbReference type="ARBA" id="ARBA00022722"/>
    </source>
</evidence>
<dbReference type="GO" id="GO:0004525">
    <property type="term" value="F:ribonuclease III activity"/>
    <property type="evidence" value="ECO:0007669"/>
    <property type="project" value="UniProtKB-UniRule"/>
</dbReference>
<dbReference type="PANTHER" id="PTHR11207:SF0">
    <property type="entry name" value="RIBONUCLEASE 3"/>
    <property type="match status" value="1"/>
</dbReference>
<dbReference type="SMART" id="SM00358">
    <property type="entry name" value="DSRM"/>
    <property type="match status" value="1"/>
</dbReference>
<dbReference type="PROSITE" id="PS50142">
    <property type="entry name" value="RNASE_3_2"/>
    <property type="match status" value="1"/>
</dbReference>
<dbReference type="NCBIfam" id="TIGR02191">
    <property type="entry name" value="RNaseIII"/>
    <property type="match status" value="1"/>
</dbReference>
<keyword evidence="12 15" id="KW-0378">Hydrolase</keyword>
<comment type="catalytic activity">
    <reaction evidence="1 15">
        <text>Endonucleolytic cleavage to 5'-phosphomonoester.</text>
        <dbReference type="EC" id="3.1.26.3"/>
    </reaction>
</comment>
<keyword evidence="13 15" id="KW-0460">Magnesium</keyword>
<feature type="active site" evidence="15">
    <location>
        <position position="120"/>
    </location>
</feature>
<evidence type="ECO:0000256" key="12">
    <source>
        <dbReference type="ARBA" id="ARBA00022801"/>
    </source>
</evidence>
<dbReference type="EC" id="3.1.26.3" evidence="15"/>
<dbReference type="FunFam" id="3.30.160.20:FF:000003">
    <property type="entry name" value="Ribonuclease 3"/>
    <property type="match status" value="1"/>
</dbReference>
<dbReference type="PANTHER" id="PTHR11207">
    <property type="entry name" value="RIBONUCLEASE III"/>
    <property type="match status" value="1"/>
</dbReference>
<keyword evidence="10 15" id="KW-0479">Metal-binding</keyword>
<name>A0A1F6GQL0_9PROT</name>
<evidence type="ECO:0000256" key="15">
    <source>
        <dbReference type="HAMAP-Rule" id="MF_00104"/>
    </source>
</evidence>
<evidence type="ECO:0000256" key="1">
    <source>
        <dbReference type="ARBA" id="ARBA00000109"/>
    </source>
</evidence>
<keyword evidence="5 15" id="KW-0963">Cytoplasm</keyword>
<dbReference type="AlphaFoldDB" id="A0A1F6GQL0"/>
<dbReference type="GO" id="GO:0019843">
    <property type="term" value="F:rRNA binding"/>
    <property type="evidence" value="ECO:0007669"/>
    <property type="project" value="UniProtKB-KW"/>
</dbReference>
<evidence type="ECO:0000259" key="16">
    <source>
        <dbReference type="PROSITE" id="PS50137"/>
    </source>
</evidence>
<dbReference type="GO" id="GO:0006397">
    <property type="term" value="P:mRNA processing"/>
    <property type="evidence" value="ECO:0007669"/>
    <property type="project" value="UniProtKB-UniRule"/>
</dbReference>
<comment type="subunit">
    <text evidence="4 15">Homodimer.</text>
</comment>
<dbReference type="Pfam" id="PF00035">
    <property type="entry name" value="dsrm"/>
    <property type="match status" value="1"/>
</dbReference>
<feature type="binding site" evidence="15">
    <location>
        <position position="44"/>
    </location>
    <ligand>
        <name>Mg(2+)</name>
        <dbReference type="ChEBI" id="CHEBI:18420"/>
    </ligand>
</feature>
<dbReference type="GO" id="GO:0042802">
    <property type="term" value="F:identical protein binding"/>
    <property type="evidence" value="ECO:0007669"/>
    <property type="project" value="UniProtKB-ARBA"/>
</dbReference>
<feature type="active site" evidence="15">
    <location>
        <position position="48"/>
    </location>
</feature>
<dbReference type="CDD" id="cd10845">
    <property type="entry name" value="DSRM_RNAse_III_family"/>
    <property type="match status" value="1"/>
</dbReference>
<dbReference type="EMBL" id="MFNF01000046">
    <property type="protein sequence ID" value="OGH00413.1"/>
    <property type="molecule type" value="Genomic_DNA"/>
</dbReference>
<dbReference type="Gene3D" id="1.10.1520.10">
    <property type="entry name" value="Ribonuclease III domain"/>
    <property type="match status" value="1"/>
</dbReference>
<evidence type="ECO:0000256" key="5">
    <source>
        <dbReference type="ARBA" id="ARBA00022490"/>
    </source>
</evidence>
<dbReference type="InterPro" id="IPR036389">
    <property type="entry name" value="RNase_III_sf"/>
</dbReference>
<evidence type="ECO:0000256" key="11">
    <source>
        <dbReference type="ARBA" id="ARBA00022759"/>
    </source>
</evidence>
<dbReference type="CDD" id="cd00593">
    <property type="entry name" value="RIBOc"/>
    <property type="match status" value="1"/>
</dbReference>
<evidence type="ECO:0000256" key="13">
    <source>
        <dbReference type="ARBA" id="ARBA00022842"/>
    </source>
</evidence>
<evidence type="ECO:0000256" key="14">
    <source>
        <dbReference type="ARBA" id="ARBA00022884"/>
    </source>
</evidence>
<feature type="domain" description="DRBM" evidence="16">
    <location>
        <begin position="162"/>
        <end position="231"/>
    </location>
</feature>
<comment type="similarity">
    <text evidence="3">Belongs to the ribonuclease III family.</text>
</comment>
<evidence type="ECO:0000256" key="10">
    <source>
        <dbReference type="ARBA" id="ARBA00022723"/>
    </source>
</evidence>
<dbReference type="GO" id="GO:0046872">
    <property type="term" value="F:metal ion binding"/>
    <property type="evidence" value="ECO:0007669"/>
    <property type="project" value="UniProtKB-KW"/>
</dbReference>
<feature type="domain" description="RNase III" evidence="17">
    <location>
        <begin position="5"/>
        <end position="131"/>
    </location>
</feature>
<evidence type="ECO:0000313" key="19">
    <source>
        <dbReference type="Proteomes" id="UP000177583"/>
    </source>
</evidence>
<dbReference type="Pfam" id="PF14622">
    <property type="entry name" value="Ribonucleas_3_3"/>
    <property type="match status" value="1"/>
</dbReference>
<evidence type="ECO:0000256" key="6">
    <source>
        <dbReference type="ARBA" id="ARBA00022552"/>
    </source>
</evidence>
<dbReference type="InterPro" id="IPR011907">
    <property type="entry name" value="RNase_III"/>
</dbReference>
<evidence type="ECO:0000256" key="8">
    <source>
        <dbReference type="ARBA" id="ARBA00022694"/>
    </source>
</evidence>
<feature type="binding site" evidence="15">
    <location>
        <position position="120"/>
    </location>
    <ligand>
        <name>Mg(2+)</name>
        <dbReference type="ChEBI" id="CHEBI:18420"/>
    </ligand>
</feature>
<dbReference type="PROSITE" id="PS50137">
    <property type="entry name" value="DS_RBD"/>
    <property type="match status" value="1"/>
</dbReference>
<keyword evidence="11 15" id="KW-0255">Endonuclease</keyword>
<comment type="cofactor">
    <cofactor evidence="15">
        <name>Mg(2+)</name>
        <dbReference type="ChEBI" id="CHEBI:18420"/>
    </cofactor>
</comment>
<sequence>MESPFFELENQLGYHFLEPKFLEQALTHKSYAHEHHCPHNERLEFLGDAILQCMISQLLFDAYPDLAEGMLSKFRAALVSEEALADVAQEINLGAALRLGHGEELGGGRNKRSILSDALEALLAASFLDSRETQGLATSRALVRRLFEPKMESAESRFKQIDHKTDLQEWVQKNKLGEILYTAIEERGPDHDKEFLMALQVGGVEYGRAWGTSKKRAEQKAAIAALERMGAPRNE</sequence>
<dbReference type="Proteomes" id="UP000177583">
    <property type="component" value="Unassembled WGS sequence"/>
</dbReference>
<keyword evidence="9 15" id="KW-0540">Nuclease</keyword>
<keyword evidence="14 15" id="KW-0694">RNA-binding</keyword>
<comment type="subcellular location">
    <subcellularLocation>
        <location evidence="2 15">Cytoplasm</location>
    </subcellularLocation>
</comment>
<dbReference type="SUPFAM" id="SSF54768">
    <property type="entry name" value="dsRNA-binding domain-like"/>
    <property type="match status" value="1"/>
</dbReference>
<dbReference type="PROSITE" id="PS00517">
    <property type="entry name" value="RNASE_3_1"/>
    <property type="match status" value="1"/>
</dbReference>
<dbReference type="InterPro" id="IPR000999">
    <property type="entry name" value="RNase_III_dom"/>
</dbReference>
<keyword evidence="8 15" id="KW-0819">tRNA processing</keyword>
<evidence type="ECO:0000256" key="7">
    <source>
        <dbReference type="ARBA" id="ARBA00022664"/>
    </source>
</evidence>
<reference evidence="18 19" key="1">
    <citation type="journal article" date="2016" name="Nat. Commun.">
        <title>Thousands of microbial genomes shed light on interconnected biogeochemical processes in an aquifer system.</title>
        <authorList>
            <person name="Anantharaman K."/>
            <person name="Brown C.T."/>
            <person name="Hug L.A."/>
            <person name="Sharon I."/>
            <person name="Castelle C.J."/>
            <person name="Probst A.J."/>
            <person name="Thomas B.C."/>
            <person name="Singh A."/>
            <person name="Wilkins M.J."/>
            <person name="Karaoz U."/>
            <person name="Brodie E.L."/>
            <person name="Williams K.H."/>
            <person name="Hubbard S.S."/>
            <person name="Banfield J.F."/>
        </authorList>
    </citation>
    <scope>NUCLEOTIDE SEQUENCE [LARGE SCALE GENOMIC DNA]</scope>
</reference>
<accession>A0A1F6GQL0</accession>
<evidence type="ECO:0000256" key="4">
    <source>
        <dbReference type="ARBA" id="ARBA00011738"/>
    </source>
</evidence>
<dbReference type="FunFam" id="1.10.1520.10:FF:000001">
    <property type="entry name" value="Ribonuclease 3"/>
    <property type="match status" value="1"/>
</dbReference>
<comment type="function">
    <text evidence="15">Digests double-stranded RNA. Involved in the processing of primary rRNA transcript to yield the immediate precursors to the large and small rRNAs (23S and 16S). Processes some mRNAs, and tRNAs when they are encoded in the rRNA operon. Processes pre-crRNA and tracrRNA of type II CRISPR loci if present in the organism.</text>
</comment>
<proteinExistence type="inferred from homology"/>
<dbReference type="GO" id="GO:0008033">
    <property type="term" value="P:tRNA processing"/>
    <property type="evidence" value="ECO:0007669"/>
    <property type="project" value="UniProtKB-KW"/>
</dbReference>
<dbReference type="GO" id="GO:0010468">
    <property type="term" value="P:regulation of gene expression"/>
    <property type="evidence" value="ECO:0007669"/>
    <property type="project" value="TreeGrafter"/>
</dbReference>
<dbReference type="SMART" id="SM00535">
    <property type="entry name" value="RIBOc"/>
    <property type="match status" value="1"/>
</dbReference>
<keyword evidence="6 15" id="KW-0698">rRNA processing</keyword>
<dbReference type="GO" id="GO:0005737">
    <property type="term" value="C:cytoplasm"/>
    <property type="evidence" value="ECO:0007669"/>
    <property type="project" value="UniProtKB-SubCell"/>
</dbReference>
<dbReference type="InterPro" id="IPR014720">
    <property type="entry name" value="dsRBD_dom"/>
</dbReference>
<dbReference type="HAMAP" id="MF_00104">
    <property type="entry name" value="RNase_III"/>
    <property type="match status" value="1"/>
</dbReference>
<feature type="binding site" evidence="15">
    <location>
        <position position="117"/>
    </location>
    <ligand>
        <name>Mg(2+)</name>
        <dbReference type="ChEBI" id="CHEBI:18420"/>
    </ligand>
</feature>